<gene>
    <name evidence="1" type="ORF">ILEXP_LOCUS24302</name>
</gene>
<name>A0ABC8SFB6_9AQUA</name>
<accession>A0ABC8SFB6</accession>
<protein>
    <submittedName>
        <fullName evidence="1">Uncharacterized protein</fullName>
    </submittedName>
</protein>
<evidence type="ECO:0000313" key="1">
    <source>
        <dbReference type="EMBL" id="CAK9155886.1"/>
    </source>
</evidence>
<dbReference type="Proteomes" id="UP001642360">
    <property type="component" value="Unassembled WGS sequence"/>
</dbReference>
<keyword evidence="2" id="KW-1185">Reference proteome</keyword>
<dbReference type="AlphaFoldDB" id="A0ABC8SFB6"/>
<comment type="caution">
    <text evidence="1">The sequence shown here is derived from an EMBL/GenBank/DDBJ whole genome shotgun (WGS) entry which is preliminary data.</text>
</comment>
<organism evidence="1 2">
    <name type="scientific">Ilex paraguariensis</name>
    <name type="common">yerba mate</name>
    <dbReference type="NCBI Taxonomy" id="185542"/>
    <lineage>
        <taxon>Eukaryota</taxon>
        <taxon>Viridiplantae</taxon>
        <taxon>Streptophyta</taxon>
        <taxon>Embryophyta</taxon>
        <taxon>Tracheophyta</taxon>
        <taxon>Spermatophyta</taxon>
        <taxon>Magnoliopsida</taxon>
        <taxon>eudicotyledons</taxon>
        <taxon>Gunneridae</taxon>
        <taxon>Pentapetalae</taxon>
        <taxon>asterids</taxon>
        <taxon>campanulids</taxon>
        <taxon>Aquifoliales</taxon>
        <taxon>Aquifoliaceae</taxon>
        <taxon>Ilex</taxon>
    </lineage>
</organism>
<proteinExistence type="predicted"/>
<reference evidence="1 2" key="1">
    <citation type="submission" date="2024-02" db="EMBL/GenBank/DDBJ databases">
        <authorList>
            <person name="Vignale AGUSTIN F."/>
            <person name="Sosa J E."/>
            <person name="Modenutti C."/>
        </authorList>
    </citation>
    <scope>NUCLEOTIDE SEQUENCE [LARGE SCALE GENOMIC DNA]</scope>
</reference>
<sequence>MRRKDKGGMGFRDLRTFNMAMLAKQAWADLWQWEMFQCLRHQLFLIFLVHCWLIWSHSHGNQILFGEGVNQKKDPTFLFRPAKEYVIQYELA</sequence>
<dbReference type="EMBL" id="CAUOFW020002758">
    <property type="protein sequence ID" value="CAK9155886.1"/>
    <property type="molecule type" value="Genomic_DNA"/>
</dbReference>
<evidence type="ECO:0000313" key="2">
    <source>
        <dbReference type="Proteomes" id="UP001642360"/>
    </source>
</evidence>